<keyword evidence="3" id="KW-0812">Transmembrane</keyword>
<protein>
    <submittedName>
        <fullName evidence="5">Choline-sulfatase</fullName>
    </submittedName>
</protein>
<feature type="domain" description="Sulfatase N-terminal" evidence="4">
    <location>
        <begin position="380"/>
        <end position="652"/>
    </location>
</feature>
<dbReference type="AlphaFoldDB" id="A0A017TAA0"/>
<evidence type="ECO:0000259" key="4">
    <source>
        <dbReference type="Pfam" id="PF00884"/>
    </source>
</evidence>
<dbReference type="GO" id="GO:0004065">
    <property type="term" value="F:arylsulfatase activity"/>
    <property type="evidence" value="ECO:0007669"/>
    <property type="project" value="TreeGrafter"/>
</dbReference>
<proteinExistence type="inferred from homology"/>
<reference evidence="5 6" key="1">
    <citation type="submission" date="2013-05" db="EMBL/GenBank/DDBJ databases">
        <title>Genome assembly of Chondromyces apiculatus DSM 436.</title>
        <authorList>
            <person name="Sharma G."/>
            <person name="Khatri I."/>
            <person name="Kaur C."/>
            <person name="Mayilraj S."/>
            <person name="Subramanian S."/>
        </authorList>
    </citation>
    <scope>NUCLEOTIDE SEQUENCE [LARGE SCALE GENOMIC DNA]</scope>
    <source>
        <strain evidence="5 6">DSM 436</strain>
    </source>
</reference>
<dbReference type="Pfam" id="PF00884">
    <property type="entry name" value="Sulfatase"/>
    <property type="match status" value="1"/>
</dbReference>
<dbReference type="Gene3D" id="3.40.720.10">
    <property type="entry name" value="Alkaline Phosphatase, subunit A"/>
    <property type="match status" value="1"/>
</dbReference>
<dbReference type="Gene3D" id="3.30.1120.10">
    <property type="match status" value="1"/>
</dbReference>
<keyword evidence="3" id="KW-0472">Membrane</keyword>
<feature type="transmembrane region" description="Helical" evidence="3">
    <location>
        <begin position="106"/>
        <end position="125"/>
    </location>
</feature>
<organism evidence="5 6">
    <name type="scientific">Chondromyces apiculatus DSM 436</name>
    <dbReference type="NCBI Taxonomy" id="1192034"/>
    <lineage>
        <taxon>Bacteria</taxon>
        <taxon>Pseudomonadati</taxon>
        <taxon>Myxococcota</taxon>
        <taxon>Polyangia</taxon>
        <taxon>Polyangiales</taxon>
        <taxon>Polyangiaceae</taxon>
        <taxon>Chondromyces</taxon>
    </lineage>
</organism>
<dbReference type="PANTHER" id="PTHR42693:SF33">
    <property type="entry name" value="ARYLSULFATASE"/>
    <property type="match status" value="1"/>
</dbReference>
<feature type="transmembrane region" description="Helical" evidence="3">
    <location>
        <begin position="230"/>
        <end position="250"/>
    </location>
</feature>
<dbReference type="SUPFAM" id="SSF53649">
    <property type="entry name" value="Alkaline phosphatase-like"/>
    <property type="match status" value="1"/>
</dbReference>
<dbReference type="RefSeq" id="WP_044240319.1">
    <property type="nucleotide sequence ID" value="NZ_ASRX01000017.1"/>
</dbReference>
<feature type="region of interest" description="Disordered" evidence="2">
    <location>
        <begin position="654"/>
        <end position="679"/>
    </location>
</feature>
<keyword evidence="3" id="KW-1133">Transmembrane helix</keyword>
<gene>
    <name evidence="5" type="ORF">CAP_2081</name>
</gene>
<evidence type="ECO:0000313" key="5">
    <source>
        <dbReference type="EMBL" id="EYF06203.1"/>
    </source>
</evidence>
<feature type="transmembrane region" description="Helical" evidence="3">
    <location>
        <begin position="145"/>
        <end position="166"/>
    </location>
</feature>
<dbReference type="InterPro" id="IPR017850">
    <property type="entry name" value="Alkaline_phosphatase_core_sf"/>
</dbReference>
<name>A0A017TAA0_9BACT</name>
<dbReference type="PANTHER" id="PTHR42693">
    <property type="entry name" value="ARYLSULFATASE FAMILY MEMBER"/>
    <property type="match status" value="1"/>
</dbReference>
<comment type="similarity">
    <text evidence="1">Belongs to the sulfatase family.</text>
</comment>
<dbReference type="InterPro" id="IPR000917">
    <property type="entry name" value="Sulfatase_N"/>
</dbReference>
<feature type="compositionally biased region" description="Gly residues" evidence="2">
    <location>
        <begin position="656"/>
        <end position="672"/>
    </location>
</feature>
<dbReference type="InterPro" id="IPR021655">
    <property type="entry name" value="Put_metal-bd"/>
</dbReference>
<evidence type="ECO:0000256" key="2">
    <source>
        <dbReference type="SAM" id="MobiDB-lite"/>
    </source>
</evidence>
<feature type="transmembrane region" description="Helical" evidence="3">
    <location>
        <begin position="21"/>
        <end position="43"/>
    </location>
</feature>
<comment type="caution">
    <text evidence="5">The sequence shown here is derived from an EMBL/GenBank/DDBJ whole genome shotgun (WGS) entry which is preliminary data.</text>
</comment>
<accession>A0A017TAA0</accession>
<evidence type="ECO:0000256" key="1">
    <source>
        <dbReference type="ARBA" id="ARBA00008779"/>
    </source>
</evidence>
<dbReference type="OrthoDB" id="5500422at2"/>
<evidence type="ECO:0000256" key="3">
    <source>
        <dbReference type="SAM" id="Phobius"/>
    </source>
</evidence>
<dbReference type="STRING" id="1192034.CAP_2081"/>
<evidence type="ECO:0000313" key="6">
    <source>
        <dbReference type="Proteomes" id="UP000019678"/>
    </source>
</evidence>
<dbReference type="eggNOG" id="COG3119">
    <property type="taxonomic scope" value="Bacteria"/>
</dbReference>
<dbReference type="Proteomes" id="UP000019678">
    <property type="component" value="Unassembled WGS sequence"/>
</dbReference>
<dbReference type="CDD" id="cd16148">
    <property type="entry name" value="sulfatase_like"/>
    <property type="match status" value="1"/>
</dbReference>
<dbReference type="Pfam" id="PF11617">
    <property type="entry name" value="Cu-binding_MopE"/>
    <property type="match status" value="1"/>
</dbReference>
<feature type="transmembrane region" description="Helical" evidence="3">
    <location>
        <begin position="63"/>
        <end position="85"/>
    </location>
</feature>
<sequence>MVTQRERRSSGDITRRGWGVRFAQSVFGASICALVAALLDAGWASDEAQGAGKLAAWLADAGLIAPVALVVGALVGLGAIVTDPAEPPSPFTLMDALRRRAVGRPADIAAFVPLVILAGFAWMTLSAHLARALLGLDAPAALTGTAVAAGSLGLGIVAALAVLALTPSLRHLLAMMSEYARPVVDPAVTGAAALVVTGTLFGMGIASGGLSGEDGLLGIYGVLRRPELDLRAPAILMLMVLGGFFAPAALRSLRGVLALGLAVLPLALTVRAAGALNAEAALSQALERSAPLGGKALAALRRLSDRDGDGAGAWFGGGDCDDRNAKISPLADEILDNGIDEDCSGSDLTSQAVKDLAPAPTSHAPTAAADTATKVPADLNLVLITIDTLRWDLGYAGNPHPLSPNLDALAARSTIFDKAYALASYTGKSIGPMLIGKYGSETHRNWGHFNKFSEEDTFVAERLKRAGVYTMGVHGHRYFGDFGGLDRGFDVVDMSAAPPKEADWAVDNTASSPGLTDAAIKLLGEHGSKRFFLWVHYLDPHADYLRHEDVPSFGKTQRDLYDGEVAFTDKHIGRLLDFVKAAPWGAKTAVVVTSDHGEAFGEHKMYRHGFEVWEELVRVPLLVHVPSAPPSRVTARRSLVDLTPTLLDLMHVPLPGGAGGAPGGAPGAGQEGGTPSESDFLSGTSLLSDVFLAPGQAAQARDVLVDMPGGPYNDARRALIHGDLKLTISNGARFELYDLAADPGEQKNLWDVADARGKRDEIEALYAATKARMREIKVTGKRK</sequence>
<dbReference type="InterPro" id="IPR050738">
    <property type="entry name" value="Sulfatase"/>
</dbReference>
<dbReference type="EMBL" id="ASRX01000017">
    <property type="protein sequence ID" value="EYF06203.1"/>
    <property type="molecule type" value="Genomic_DNA"/>
</dbReference>
<feature type="transmembrane region" description="Helical" evidence="3">
    <location>
        <begin position="257"/>
        <end position="276"/>
    </location>
</feature>
<keyword evidence="6" id="KW-1185">Reference proteome</keyword>
<feature type="transmembrane region" description="Helical" evidence="3">
    <location>
        <begin position="187"/>
        <end position="210"/>
    </location>
</feature>